<evidence type="ECO:0000256" key="2">
    <source>
        <dbReference type="ARBA" id="ARBA00004429"/>
    </source>
</evidence>
<comment type="cofactor">
    <cofactor evidence="1">
        <name>Mg(2+)</name>
        <dbReference type="ChEBI" id="CHEBI:18420"/>
    </cofactor>
</comment>
<keyword evidence="13 21" id="KW-0418">Kinase</keyword>
<feature type="transmembrane region" description="Helical" evidence="21">
    <location>
        <begin position="98"/>
        <end position="119"/>
    </location>
</feature>
<comment type="catalytic activity">
    <reaction evidence="21">
        <text>a 1,2-diacyl-sn-glycerol + ATP = a 1,2-diacyl-sn-glycero-3-phosphate + ADP + H(+)</text>
        <dbReference type="Rhea" id="RHEA:10272"/>
        <dbReference type="ChEBI" id="CHEBI:15378"/>
        <dbReference type="ChEBI" id="CHEBI:17815"/>
        <dbReference type="ChEBI" id="CHEBI:30616"/>
        <dbReference type="ChEBI" id="CHEBI:58608"/>
        <dbReference type="ChEBI" id="CHEBI:456216"/>
        <dbReference type="EC" id="2.7.1.107"/>
    </reaction>
</comment>
<name>A0ABQ2WTB1_9ALTE</name>
<comment type="subcellular location">
    <subcellularLocation>
        <location evidence="2 21">Cell inner membrane</location>
        <topology evidence="2 21">Multi-pass membrane protein</topology>
    </subcellularLocation>
</comment>
<evidence type="ECO:0000256" key="13">
    <source>
        <dbReference type="ARBA" id="ARBA00022777"/>
    </source>
</evidence>
<keyword evidence="16 21" id="KW-1133">Transmembrane helix</keyword>
<keyword evidence="18 21" id="KW-0472">Membrane</keyword>
<keyword evidence="12 21" id="KW-0547">Nucleotide-binding</keyword>
<keyword evidence="7" id="KW-0444">Lipid biosynthesis</keyword>
<accession>A0ABQ2WTB1</accession>
<dbReference type="EC" id="2.7.1.107" evidence="4 21"/>
<dbReference type="Pfam" id="PF01219">
    <property type="entry name" value="DAGK_prokar"/>
    <property type="match status" value="1"/>
</dbReference>
<evidence type="ECO:0000256" key="17">
    <source>
        <dbReference type="ARBA" id="ARBA00023098"/>
    </source>
</evidence>
<dbReference type="InterPro" id="IPR000829">
    <property type="entry name" value="DAGK"/>
</dbReference>
<protein>
    <recommendedName>
        <fullName evidence="5 21">Diacylglycerol kinase</fullName>
        <ecNumber evidence="4 21">2.7.1.107</ecNumber>
    </recommendedName>
</protein>
<evidence type="ECO:0000256" key="9">
    <source>
        <dbReference type="ARBA" id="ARBA00022679"/>
    </source>
</evidence>
<keyword evidence="23" id="KW-1185">Reference proteome</keyword>
<dbReference type="InterPro" id="IPR033718">
    <property type="entry name" value="DAGK_prok"/>
</dbReference>
<proteinExistence type="inferred from homology"/>
<evidence type="ECO:0000256" key="18">
    <source>
        <dbReference type="ARBA" id="ARBA00023136"/>
    </source>
</evidence>
<sequence length="123" mass="13339">MQKPNGTGLGRIIKAARCSMQGFAASWKFESAFRQEATLTLLALPFAIWLASSASQFALLMAVWCLVLVVELLNSAIESLTDRVGLERHELSGRAKDMGSAAVFVSLVIVALVWGAALWERLS</sequence>
<evidence type="ECO:0000256" key="4">
    <source>
        <dbReference type="ARBA" id="ARBA00012133"/>
    </source>
</evidence>
<evidence type="ECO:0000256" key="21">
    <source>
        <dbReference type="RuleBase" id="RU363065"/>
    </source>
</evidence>
<dbReference type="Proteomes" id="UP000634667">
    <property type="component" value="Unassembled WGS sequence"/>
</dbReference>
<evidence type="ECO:0000313" key="23">
    <source>
        <dbReference type="Proteomes" id="UP000634667"/>
    </source>
</evidence>
<keyword evidence="14 21" id="KW-0067">ATP-binding</keyword>
<evidence type="ECO:0000256" key="1">
    <source>
        <dbReference type="ARBA" id="ARBA00001946"/>
    </source>
</evidence>
<dbReference type="GO" id="GO:0016301">
    <property type="term" value="F:kinase activity"/>
    <property type="evidence" value="ECO:0007669"/>
    <property type="project" value="UniProtKB-KW"/>
</dbReference>
<keyword evidence="20 21" id="KW-1208">Phospholipid metabolism</keyword>
<keyword evidence="6" id="KW-1003">Cell membrane</keyword>
<dbReference type="EMBL" id="BMYR01000012">
    <property type="protein sequence ID" value="GGW69761.1"/>
    <property type="molecule type" value="Genomic_DNA"/>
</dbReference>
<organism evidence="22 23">
    <name type="scientific">Alishewanella tabrizica</name>
    <dbReference type="NCBI Taxonomy" id="671278"/>
    <lineage>
        <taxon>Bacteria</taxon>
        <taxon>Pseudomonadati</taxon>
        <taxon>Pseudomonadota</taxon>
        <taxon>Gammaproteobacteria</taxon>
        <taxon>Alteromonadales</taxon>
        <taxon>Alteromonadaceae</taxon>
        <taxon>Alishewanella</taxon>
    </lineage>
</organism>
<evidence type="ECO:0000256" key="19">
    <source>
        <dbReference type="ARBA" id="ARBA00023209"/>
    </source>
</evidence>
<feature type="transmembrane region" description="Helical" evidence="21">
    <location>
        <begin position="57"/>
        <end position="77"/>
    </location>
</feature>
<comment type="caution">
    <text evidence="21">Lacks conserved residue(s) required for the propagation of feature annotation.</text>
</comment>
<dbReference type="InterPro" id="IPR036945">
    <property type="entry name" value="DAGK_sf"/>
</dbReference>
<evidence type="ECO:0000256" key="15">
    <source>
        <dbReference type="ARBA" id="ARBA00022842"/>
    </source>
</evidence>
<dbReference type="PANTHER" id="PTHR34299">
    <property type="entry name" value="DIACYLGLYCEROL KINASE"/>
    <property type="match status" value="1"/>
</dbReference>
<comment type="caution">
    <text evidence="22">The sequence shown here is derived from an EMBL/GenBank/DDBJ whole genome shotgun (WGS) entry which is preliminary data.</text>
</comment>
<evidence type="ECO:0000256" key="8">
    <source>
        <dbReference type="ARBA" id="ARBA00022519"/>
    </source>
</evidence>
<dbReference type="CDD" id="cd14264">
    <property type="entry name" value="DAGK_IM"/>
    <property type="match status" value="1"/>
</dbReference>
<keyword evidence="19" id="KW-0594">Phospholipid biosynthesis</keyword>
<comment type="similarity">
    <text evidence="3 21">Belongs to the bacterial diacylglycerol kinase family.</text>
</comment>
<keyword evidence="15" id="KW-0460">Magnesium</keyword>
<evidence type="ECO:0000256" key="10">
    <source>
        <dbReference type="ARBA" id="ARBA00022692"/>
    </source>
</evidence>
<evidence type="ECO:0000256" key="6">
    <source>
        <dbReference type="ARBA" id="ARBA00022475"/>
    </source>
</evidence>
<dbReference type="Gene3D" id="1.10.287.3610">
    <property type="match status" value="1"/>
</dbReference>
<evidence type="ECO:0000256" key="12">
    <source>
        <dbReference type="ARBA" id="ARBA00022741"/>
    </source>
</evidence>
<evidence type="ECO:0000256" key="7">
    <source>
        <dbReference type="ARBA" id="ARBA00022516"/>
    </source>
</evidence>
<keyword evidence="8 21" id="KW-0997">Cell inner membrane</keyword>
<evidence type="ECO:0000256" key="20">
    <source>
        <dbReference type="ARBA" id="ARBA00023264"/>
    </source>
</evidence>
<evidence type="ECO:0000256" key="16">
    <source>
        <dbReference type="ARBA" id="ARBA00022989"/>
    </source>
</evidence>
<evidence type="ECO:0000256" key="3">
    <source>
        <dbReference type="ARBA" id="ARBA00005967"/>
    </source>
</evidence>
<dbReference type="PANTHER" id="PTHR34299:SF1">
    <property type="entry name" value="DIACYLGLYCEROL KINASE"/>
    <property type="match status" value="1"/>
</dbReference>
<evidence type="ECO:0000256" key="14">
    <source>
        <dbReference type="ARBA" id="ARBA00022840"/>
    </source>
</evidence>
<dbReference type="RefSeq" id="WP_189483791.1">
    <property type="nucleotide sequence ID" value="NZ_BMYR01000012.1"/>
</dbReference>
<keyword evidence="11" id="KW-0479">Metal-binding</keyword>
<evidence type="ECO:0000256" key="5">
    <source>
        <dbReference type="ARBA" id="ARBA00017575"/>
    </source>
</evidence>
<evidence type="ECO:0000256" key="11">
    <source>
        <dbReference type="ARBA" id="ARBA00022723"/>
    </source>
</evidence>
<evidence type="ECO:0000313" key="22">
    <source>
        <dbReference type="EMBL" id="GGW69761.1"/>
    </source>
</evidence>
<keyword evidence="9 21" id="KW-0808">Transferase</keyword>
<comment type="function">
    <text evidence="21">Catalyzes the ATP-dependent phosphorylation of sn-l,2-diacylglycerol (DAG) to phosphatidic acid. Involved in the recycling of diacylglycerol produced as a by-product during membrane-derived oligosaccharide (MDO) biosynthesis.</text>
</comment>
<keyword evidence="10 21" id="KW-0812">Transmembrane</keyword>
<gene>
    <name evidence="22" type="primary">dgkA</name>
    <name evidence="22" type="ORF">GCM10008111_27290</name>
</gene>
<keyword evidence="17 21" id="KW-0443">Lipid metabolism</keyword>
<reference evidence="23" key="1">
    <citation type="journal article" date="2019" name="Int. J. Syst. Evol. Microbiol.">
        <title>The Global Catalogue of Microorganisms (GCM) 10K type strain sequencing project: providing services to taxonomists for standard genome sequencing and annotation.</title>
        <authorList>
            <consortium name="The Broad Institute Genomics Platform"/>
            <consortium name="The Broad Institute Genome Sequencing Center for Infectious Disease"/>
            <person name="Wu L."/>
            <person name="Ma J."/>
        </authorList>
    </citation>
    <scope>NUCLEOTIDE SEQUENCE [LARGE SCALE GENOMIC DNA]</scope>
    <source>
        <strain evidence="23">KCTC 23723</strain>
    </source>
</reference>